<dbReference type="Proteomes" id="UP000001646">
    <property type="component" value="Unplaced"/>
</dbReference>
<dbReference type="InterPro" id="IPR007397">
    <property type="entry name" value="F-box-assoc_dom"/>
</dbReference>
<dbReference type="Pfam" id="PF12937">
    <property type="entry name" value="F-box-like"/>
    <property type="match status" value="1"/>
</dbReference>
<evidence type="ECO:0000313" key="4">
    <source>
        <dbReference type="Ensembl" id="ENSACAP00000011548.4"/>
    </source>
</evidence>
<dbReference type="PROSITE" id="PS51114">
    <property type="entry name" value="FBA"/>
    <property type="match status" value="1"/>
</dbReference>
<protein>
    <submittedName>
        <fullName evidence="4">Uncharacterized protein</fullName>
    </submittedName>
</protein>
<dbReference type="InterPro" id="IPR001810">
    <property type="entry name" value="F-box_dom"/>
</dbReference>
<dbReference type="SUPFAM" id="SSF49785">
    <property type="entry name" value="Galactose-binding domain-like"/>
    <property type="match status" value="1"/>
</dbReference>
<dbReference type="FunFam" id="1.20.1280.50:FF:000002">
    <property type="entry name" value="F-box only protein 44"/>
    <property type="match status" value="1"/>
</dbReference>
<dbReference type="GO" id="GO:0005737">
    <property type="term" value="C:cytoplasm"/>
    <property type="evidence" value="ECO:0000318"/>
    <property type="project" value="GO_Central"/>
</dbReference>
<dbReference type="HOGENOM" id="CLU_068548_0_0_1"/>
<dbReference type="SMART" id="SM01198">
    <property type="entry name" value="FBA"/>
    <property type="match status" value="1"/>
</dbReference>
<dbReference type="InterPro" id="IPR039752">
    <property type="entry name" value="F-box_only"/>
</dbReference>
<dbReference type="FunFam" id="2.60.120.260:FF:000012">
    <property type="entry name" value="F-box only protein 2"/>
    <property type="match status" value="1"/>
</dbReference>
<dbReference type="Ensembl" id="ENSACAT00000011788.4">
    <property type="protein sequence ID" value="ENSACAP00000011548.4"/>
    <property type="gene ID" value="ENSACAG00000011716.4"/>
</dbReference>
<dbReference type="Bgee" id="ENSACAG00000011716">
    <property type="expression patterns" value="Expressed in liver and 13 other cell types or tissues"/>
</dbReference>
<dbReference type="Gene3D" id="2.60.120.260">
    <property type="entry name" value="Galactose-binding domain-like"/>
    <property type="match status" value="1"/>
</dbReference>
<keyword evidence="1" id="KW-0833">Ubl conjugation pathway</keyword>
<name>H9GI38_ANOCA</name>
<dbReference type="STRING" id="28377.ENSACAP00000011548"/>
<dbReference type="eggNOG" id="ENOG502RZA6">
    <property type="taxonomic scope" value="Eukaryota"/>
</dbReference>
<proteinExistence type="predicted"/>
<dbReference type="PROSITE" id="PS50181">
    <property type="entry name" value="FBOX"/>
    <property type="match status" value="1"/>
</dbReference>
<evidence type="ECO:0000259" key="2">
    <source>
        <dbReference type="PROSITE" id="PS50181"/>
    </source>
</evidence>
<dbReference type="GeneTree" id="ENSGT00940000161841"/>
<evidence type="ECO:0000256" key="1">
    <source>
        <dbReference type="ARBA" id="ARBA00022786"/>
    </source>
</evidence>
<accession>H9GI38</accession>
<dbReference type="InterPro" id="IPR008979">
    <property type="entry name" value="Galactose-bd-like_sf"/>
</dbReference>
<dbReference type="Gene3D" id="1.20.1280.50">
    <property type="match status" value="1"/>
</dbReference>
<dbReference type="InterPro" id="IPR036047">
    <property type="entry name" value="F-box-like_dom_sf"/>
</dbReference>
<dbReference type="GO" id="GO:0019005">
    <property type="term" value="C:SCF ubiquitin ligase complex"/>
    <property type="evidence" value="ECO:0000318"/>
    <property type="project" value="GO_Central"/>
</dbReference>
<dbReference type="GO" id="GO:0036503">
    <property type="term" value="P:ERAD pathway"/>
    <property type="evidence" value="ECO:0000318"/>
    <property type="project" value="GO_Central"/>
</dbReference>
<dbReference type="SUPFAM" id="SSF81383">
    <property type="entry name" value="F-box domain"/>
    <property type="match status" value="1"/>
</dbReference>
<feature type="domain" description="FBA" evidence="3">
    <location>
        <begin position="101"/>
        <end position="276"/>
    </location>
</feature>
<reference evidence="4" key="2">
    <citation type="submission" date="2025-08" db="UniProtKB">
        <authorList>
            <consortium name="Ensembl"/>
        </authorList>
    </citation>
    <scope>IDENTIFICATION</scope>
</reference>
<keyword evidence="5" id="KW-1185">Reference proteome</keyword>
<dbReference type="GO" id="GO:0006516">
    <property type="term" value="P:glycoprotein catabolic process"/>
    <property type="evidence" value="ECO:0000318"/>
    <property type="project" value="GO_Central"/>
</dbReference>
<dbReference type="PANTHER" id="PTHR12125:SF9">
    <property type="entry name" value="F-BOX ONLY PROTEIN 27"/>
    <property type="match status" value="1"/>
</dbReference>
<sequence>MRRRRKRKMGLVKSKSTSPNATKDIQIMEDLKYLPDELLLLILSWVPGRGLVRQCRLVCRKWRDLIDKPTLWRLQCERDPLAKPAVEAAALGSSHIDWCRISILRPFGRNLIKNPCGKNQFQHWETENGGNGWKVEDNRDRVEGAEAQTCFVSSYEWCVKSQVVDLLQEGLGEELMDAFQPDICIADWWGARDDCGCIYKIKVDLLAADRTSVVSHFTAEPDGIPQWNNAKYQQVSHVFRNYGPGVRYIRFPPRRGKTPNSGQDIMERESQIQCYS</sequence>
<dbReference type="AlphaFoldDB" id="H9GI38"/>
<dbReference type="PANTHER" id="PTHR12125">
    <property type="entry name" value="F-BOX ONLY PROTEIN 6-LIKE PROTEIN"/>
    <property type="match status" value="1"/>
</dbReference>
<dbReference type="InParanoid" id="H9GI38"/>
<dbReference type="SMART" id="SM00256">
    <property type="entry name" value="FBOX"/>
    <property type="match status" value="1"/>
</dbReference>
<reference evidence="4" key="3">
    <citation type="submission" date="2025-09" db="UniProtKB">
        <authorList>
            <consortium name="Ensembl"/>
        </authorList>
    </citation>
    <scope>IDENTIFICATION</scope>
</reference>
<feature type="domain" description="F-box" evidence="2">
    <location>
        <begin position="28"/>
        <end position="75"/>
    </location>
</feature>
<evidence type="ECO:0000259" key="3">
    <source>
        <dbReference type="PROSITE" id="PS51114"/>
    </source>
</evidence>
<evidence type="ECO:0000313" key="5">
    <source>
        <dbReference type="Proteomes" id="UP000001646"/>
    </source>
</evidence>
<organism evidence="4 5">
    <name type="scientific">Anolis carolinensis</name>
    <name type="common">Green anole</name>
    <name type="synonym">American chameleon</name>
    <dbReference type="NCBI Taxonomy" id="28377"/>
    <lineage>
        <taxon>Eukaryota</taxon>
        <taxon>Metazoa</taxon>
        <taxon>Chordata</taxon>
        <taxon>Craniata</taxon>
        <taxon>Vertebrata</taxon>
        <taxon>Euteleostomi</taxon>
        <taxon>Lepidosauria</taxon>
        <taxon>Squamata</taxon>
        <taxon>Bifurcata</taxon>
        <taxon>Unidentata</taxon>
        <taxon>Episquamata</taxon>
        <taxon>Toxicofera</taxon>
        <taxon>Iguania</taxon>
        <taxon>Dactyloidae</taxon>
        <taxon>Anolis</taxon>
    </lineage>
</organism>
<dbReference type="GO" id="GO:0031146">
    <property type="term" value="P:SCF-dependent proteasomal ubiquitin-dependent protein catabolic process"/>
    <property type="evidence" value="ECO:0000318"/>
    <property type="project" value="GO_Central"/>
</dbReference>
<dbReference type="Pfam" id="PF04300">
    <property type="entry name" value="FBA"/>
    <property type="match status" value="1"/>
</dbReference>
<reference evidence="4" key="1">
    <citation type="submission" date="2009-12" db="EMBL/GenBank/DDBJ databases">
        <title>The Genome Sequence of Anolis carolinensis (Green Anole Lizard).</title>
        <authorList>
            <consortium name="The Genome Sequencing Platform"/>
            <person name="Di Palma F."/>
            <person name="Alfoldi J."/>
            <person name="Heiman D."/>
            <person name="Young S."/>
            <person name="Grabherr M."/>
            <person name="Johnson J."/>
            <person name="Lander E.S."/>
            <person name="Lindblad-Toh K."/>
        </authorList>
    </citation>
    <scope>NUCLEOTIDE SEQUENCE [LARGE SCALE GENOMIC DNA]</scope>
    <source>
        <strain evidence="4">JBL SC #1</strain>
    </source>
</reference>
<gene>
    <name evidence="4" type="primary">fbxo27</name>
</gene>